<dbReference type="PANTHER" id="PTHR46586">
    <property type="entry name" value="ANKYRIN REPEAT-CONTAINING PROTEIN"/>
    <property type="match status" value="1"/>
</dbReference>
<gene>
    <name evidence="1" type="ORF">PHMEG_00033039</name>
</gene>
<comment type="caution">
    <text evidence="1">The sequence shown here is derived from an EMBL/GenBank/DDBJ whole genome shotgun (WGS) entry which is preliminary data.</text>
</comment>
<organism evidence="1 2">
    <name type="scientific">Phytophthora megakarya</name>
    <dbReference type="NCBI Taxonomy" id="4795"/>
    <lineage>
        <taxon>Eukaryota</taxon>
        <taxon>Sar</taxon>
        <taxon>Stramenopiles</taxon>
        <taxon>Oomycota</taxon>
        <taxon>Peronosporomycetes</taxon>
        <taxon>Peronosporales</taxon>
        <taxon>Peronosporaceae</taxon>
        <taxon>Phytophthora</taxon>
    </lineage>
</organism>
<evidence type="ECO:0000313" key="2">
    <source>
        <dbReference type="Proteomes" id="UP000198211"/>
    </source>
</evidence>
<evidence type="ECO:0000313" key="1">
    <source>
        <dbReference type="EMBL" id="OWY96646.1"/>
    </source>
</evidence>
<sequence length="257" mass="29347">MMCPNASGRKHVEVIVDVRKAYKVIREHDVSFSQVAQWLLLENKIRSGEGVPRKAFGQLMRVRRERQVLIPSYDIQMNKPQQLQLGTCHLFNVSVLETMFSSIMATQKTKKPFFMGFSPDVVVRARPSNPFQLRQSNTLKNSLLVQHEVKWTRDSTLKTGACVVVGLMMRKLANQNKVPSSLSGNSAVVARQSQGKICKTETMDRATQKRHLNMIAWLHRHRSEGCTTQAMTKAASFSFLEVVNWFHLLRSEGCWML</sequence>
<dbReference type="AlphaFoldDB" id="A0A225UVP4"/>
<dbReference type="EMBL" id="NBNE01011374">
    <property type="protein sequence ID" value="OWY96646.1"/>
    <property type="molecule type" value="Genomic_DNA"/>
</dbReference>
<name>A0A225UVP4_9STRA</name>
<accession>A0A225UVP4</accession>
<protein>
    <submittedName>
        <fullName evidence="1">Uncharacterized protein</fullName>
    </submittedName>
</protein>
<dbReference type="Proteomes" id="UP000198211">
    <property type="component" value="Unassembled WGS sequence"/>
</dbReference>
<dbReference type="PANTHER" id="PTHR46586:SF3">
    <property type="entry name" value="ANKYRIN REPEAT-CONTAINING PROTEIN"/>
    <property type="match status" value="1"/>
</dbReference>
<dbReference type="STRING" id="4795.A0A225UVP4"/>
<dbReference type="InterPro" id="IPR052050">
    <property type="entry name" value="SecEffector_AnkRepeat"/>
</dbReference>
<proteinExistence type="predicted"/>
<keyword evidence="2" id="KW-1185">Reference proteome</keyword>
<reference evidence="2" key="1">
    <citation type="submission" date="2017-03" db="EMBL/GenBank/DDBJ databases">
        <title>Phytopthora megakarya and P. palmivora, two closely related causual agents of cacao black pod achieved similar genome size and gene model numbers by different mechanisms.</title>
        <authorList>
            <person name="Ali S."/>
            <person name="Shao J."/>
            <person name="Larry D.J."/>
            <person name="Kronmiller B."/>
            <person name="Shen D."/>
            <person name="Strem M.D."/>
            <person name="Melnick R.L."/>
            <person name="Guiltinan M.J."/>
            <person name="Tyler B.M."/>
            <person name="Meinhardt L.W."/>
            <person name="Bailey B.A."/>
        </authorList>
    </citation>
    <scope>NUCLEOTIDE SEQUENCE [LARGE SCALE GENOMIC DNA]</scope>
    <source>
        <strain evidence="2">zdho120</strain>
    </source>
</reference>